<keyword evidence="2" id="KW-0813">Transport</keyword>
<comment type="subcellular location">
    <subcellularLocation>
        <location evidence="1">Cell membrane</location>
        <topology evidence="1">Multi-pass membrane protein</topology>
    </subcellularLocation>
</comment>
<keyword evidence="4" id="KW-0645">Protease</keyword>
<gene>
    <name evidence="17" type="ORF">EQF91_02470</name>
</gene>
<dbReference type="Pfam" id="PF03412">
    <property type="entry name" value="Peptidase_C39"/>
    <property type="match status" value="1"/>
</dbReference>
<dbReference type="EMBL" id="SCFR01000005">
    <property type="protein sequence ID" value="TFF67026.1"/>
    <property type="molecule type" value="Genomic_DNA"/>
</dbReference>
<evidence type="ECO:0000313" key="17">
    <source>
        <dbReference type="EMBL" id="TFF67026.1"/>
    </source>
</evidence>
<evidence type="ECO:0000256" key="3">
    <source>
        <dbReference type="ARBA" id="ARBA00022475"/>
    </source>
</evidence>
<dbReference type="PANTHER" id="PTHR43394">
    <property type="entry name" value="ATP-DEPENDENT PERMEASE MDL1, MITOCHONDRIAL"/>
    <property type="match status" value="1"/>
</dbReference>
<dbReference type="InterPro" id="IPR039421">
    <property type="entry name" value="Type_1_exporter"/>
</dbReference>
<feature type="transmembrane region" description="Helical" evidence="13">
    <location>
        <begin position="305"/>
        <end position="323"/>
    </location>
</feature>
<name>A0A4R9C2B2_9FIRM</name>
<keyword evidence="11 13" id="KW-1133">Transmembrane helix</keyword>
<dbReference type="Gene3D" id="3.40.50.300">
    <property type="entry name" value="P-loop containing nucleotide triphosphate hydrolases"/>
    <property type="match status" value="1"/>
</dbReference>
<keyword evidence="9" id="KW-0067">ATP-binding</keyword>
<dbReference type="NCBIfam" id="TIGR01193">
    <property type="entry name" value="bacteriocin_ABC"/>
    <property type="match status" value="1"/>
</dbReference>
<evidence type="ECO:0000256" key="6">
    <source>
        <dbReference type="ARBA" id="ARBA00022741"/>
    </source>
</evidence>
<dbReference type="SUPFAM" id="SSF90123">
    <property type="entry name" value="ABC transporter transmembrane region"/>
    <property type="match status" value="1"/>
</dbReference>
<evidence type="ECO:0000256" key="12">
    <source>
        <dbReference type="ARBA" id="ARBA00023136"/>
    </source>
</evidence>
<dbReference type="InterPro" id="IPR003593">
    <property type="entry name" value="AAA+_ATPase"/>
</dbReference>
<evidence type="ECO:0000259" key="16">
    <source>
        <dbReference type="PROSITE" id="PS50990"/>
    </source>
</evidence>
<dbReference type="InterPro" id="IPR017871">
    <property type="entry name" value="ABC_transporter-like_CS"/>
</dbReference>
<dbReference type="GO" id="GO:0005886">
    <property type="term" value="C:plasma membrane"/>
    <property type="evidence" value="ECO:0007669"/>
    <property type="project" value="UniProtKB-SubCell"/>
</dbReference>
<keyword evidence="7" id="KW-0378">Hydrolase</keyword>
<dbReference type="InterPro" id="IPR005897">
    <property type="entry name" value="Pept_C39_ABC_bacteriocin"/>
</dbReference>
<dbReference type="PROSITE" id="PS50893">
    <property type="entry name" value="ABC_TRANSPORTER_2"/>
    <property type="match status" value="1"/>
</dbReference>
<dbReference type="GO" id="GO:0008234">
    <property type="term" value="F:cysteine-type peptidase activity"/>
    <property type="evidence" value="ECO:0007669"/>
    <property type="project" value="UniProtKB-KW"/>
</dbReference>
<dbReference type="InterPro" id="IPR011527">
    <property type="entry name" value="ABC1_TM_dom"/>
</dbReference>
<dbReference type="PROSITE" id="PS50990">
    <property type="entry name" value="PEPTIDASE_C39"/>
    <property type="match status" value="1"/>
</dbReference>
<dbReference type="InterPro" id="IPR005074">
    <property type="entry name" value="Peptidase_C39"/>
</dbReference>
<keyword evidence="5 13" id="KW-0812">Transmembrane</keyword>
<feature type="domain" description="ABC transporter" evidence="14">
    <location>
        <begin position="482"/>
        <end position="716"/>
    </location>
</feature>
<feature type="transmembrane region" description="Helical" evidence="13">
    <location>
        <begin position="203"/>
        <end position="223"/>
    </location>
</feature>
<proteinExistence type="predicted"/>
<dbReference type="Pfam" id="PF00005">
    <property type="entry name" value="ABC_tran"/>
    <property type="match status" value="1"/>
</dbReference>
<feature type="transmembrane region" description="Helical" evidence="13">
    <location>
        <begin position="165"/>
        <end position="191"/>
    </location>
</feature>
<evidence type="ECO:0000259" key="15">
    <source>
        <dbReference type="PROSITE" id="PS50929"/>
    </source>
</evidence>
<dbReference type="Gene3D" id="3.90.70.10">
    <property type="entry name" value="Cysteine proteinases"/>
    <property type="match status" value="1"/>
</dbReference>
<evidence type="ECO:0000256" key="2">
    <source>
        <dbReference type="ARBA" id="ARBA00022448"/>
    </source>
</evidence>
<accession>A0A4R9C2B2</accession>
<keyword evidence="3" id="KW-1003">Cell membrane</keyword>
<evidence type="ECO:0000256" key="10">
    <source>
        <dbReference type="ARBA" id="ARBA00022967"/>
    </source>
</evidence>
<dbReference type="InterPro" id="IPR003439">
    <property type="entry name" value="ABC_transporter-like_ATP-bd"/>
</dbReference>
<dbReference type="AlphaFoldDB" id="A0A4R9C2B2"/>
<evidence type="ECO:0000259" key="14">
    <source>
        <dbReference type="PROSITE" id="PS50893"/>
    </source>
</evidence>
<dbReference type="InterPro" id="IPR036640">
    <property type="entry name" value="ABC1_TM_sf"/>
</dbReference>
<dbReference type="GO" id="GO:0005524">
    <property type="term" value="F:ATP binding"/>
    <property type="evidence" value="ECO:0007669"/>
    <property type="project" value="UniProtKB-KW"/>
</dbReference>
<dbReference type="GO" id="GO:0006508">
    <property type="term" value="P:proteolysis"/>
    <property type="evidence" value="ECO:0007669"/>
    <property type="project" value="UniProtKB-KW"/>
</dbReference>
<protein>
    <submittedName>
        <fullName evidence="17">Peptidase domain-containing ABC transporter</fullName>
    </submittedName>
</protein>
<sequence length="741" mass="83976">MLKKYHSTLQHDQSDCAAAVVSTIIKTYGLELSIMKIREIIGTDIYGTTVKGVVYGLEKLNFSVKAVRFKLSDLNKKVTLPAILQVKTLSGENHFIVLHKILRNNKFLIDDPAIGLKKINNEELDKIFLGIAIFMIPKSDFEVKKDKSGSMFNIFKQLILPQKKLFITIIFTSLLLSIFGILSSIFSKILMDEVIPYKLKNTLFVFLFVFGLVSILQTMLSAFRKHILLFLSRKVDIPVLMGYYNHIIHLPYIFFSSRKTGDIITRFQDAMTIKDIFTSVSISLILDIGLSLISTIVLININLKLFLILFVMVLINIILIYIFKKPYKEINKKQMEAGAVLNSQLIESLQNVNTVKALNDEENQLEKLEYKFVNTLKIAYEEGVLSNIQGSISSLINTLGGIIFMAVGALFIIDGKMSIGDLLVFQSISQYFTEPIQNLVGLQLTFQESSIAINRLNELMDLKREDENIEHKIKNIDLKKDINFDDLSFAYGSRPNLLNNFNLNIKQGEKFAFVGDSGAGKSTIVKLLLKFIEPNAGKISIGEYDLSDIDSYFLRNKIAYIPQEIELFSGTIIENLKIGNQNASYEEIISVCKMVGIHNTIDRLQNKYMSYIEEKGGNLSGGEKQRLAIARALLSDSDIYIFDEATSNLDSFSEKIIQDLIFNKIKNKTVIIIAHRISTIVNCDRICLIKSGQIKELGTHEELYSQGREYHDMVNIQNNFIGKSENMGNSIITEKDEITYE</sequence>
<dbReference type="PROSITE" id="PS50929">
    <property type="entry name" value="ABC_TM1F"/>
    <property type="match status" value="1"/>
</dbReference>
<dbReference type="CDD" id="cd18570">
    <property type="entry name" value="ABC_6TM_PCAT1_LagD_like"/>
    <property type="match status" value="1"/>
</dbReference>
<feature type="transmembrane region" description="Helical" evidence="13">
    <location>
        <begin position="395"/>
        <end position="413"/>
    </location>
</feature>
<keyword evidence="10" id="KW-1278">Translocase</keyword>
<keyword evidence="8" id="KW-0788">Thiol protease</keyword>
<evidence type="ECO:0000256" key="1">
    <source>
        <dbReference type="ARBA" id="ARBA00004651"/>
    </source>
</evidence>
<feature type="domain" description="Peptidase C39" evidence="16">
    <location>
        <begin position="10"/>
        <end position="135"/>
    </location>
</feature>
<dbReference type="GO" id="GO:0043214">
    <property type="term" value="F:ABC-type bacteriocin transporter activity"/>
    <property type="evidence" value="ECO:0007669"/>
    <property type="project" value="InterPro"/>
</dbReference>
<evidence type="ECO:0000256" key="8">
    <source>
        <dbReference type="ARBA" id="ARBA00022807"/>
    </source>
</evidence>
<dbReference type="PROSITE" id="PS00211">
    <property type="entry name" value="ABC_TRANSPORTER_1"/>
    <property type="match status" value="1"/>
</dbReference>
<dbReference type="FunFam" id="3.40.50.300:FF:000299">
    <property type="entry name" value="ABC transporter ATP-binding protein/permease"/>
    <property type="match status" value="1"/>
</dbReference>
<dbReference type="InterPro" id="IPR027417">
    <property type="entry name" value="P-loop_NTPase"/>
</dbReference>
<dbReference type="Proteomes" id="UP000297454">
    <property type="component" value="Unassembled WGS sequence"/>
</dbReference>
<reference evidence="17 18" key="1">
    <citation type="submission" date="2019-01" db="EMBL/GenBank/DDBJ databases">
        <title>Draft Genome Sequences of Helcococcus ovis Strains Isolated from the Uterus and Vagina of Dairy Cows with Metritis.</title>
        <authorList>
            <person name="Cunha F."/>
            <person name="Jeon S.J."/>
            <person name="Kutzer P."/>
            <person name="Galvao K.N."/>
        </authorList>
    </citation>
    <scope>NUCLEOTIDE SEQUENCE [LARGE SCALE GENOMIC DNA]</scope>
    <source>
        <strain evidence="17 18">KG-37</strain>
    </source>
</reference>
<dbReference type="PANTHER" id="PTHR43394:SF1">
    <property type="entry name" value="ATP-BINDING CASSETTE SUB-FAMILY B MEMBER 10, MITOCHONDRIAL"/>
    <property type="match status" value="1"/>
</dbReference>
<dbReference type="GO" id="GO:0016887">
    <property type="term" value="F:ATP hydrolysis activity"/>
    <property type="evidence" value="ECO:0007669"/>
    <property type="project" value="InterPro"/>
</dbReference>
<feature type="domain" description="ABC transmembrane type-1" evidence="15">
    <location>
        <begin position="167"/>
        <end position="448"/>
    </location>
</feature>
<comment type="caution">
    <text evidence="17">The sequence shown here is derived from an EMBL/GenBank/DDBJ whole genome shotgun (WGS) entry which is preliminary data.</text>
</comment>
<dbReference type="SUPFAM" id="SSF52540">
    <property type="entry name" value="P-loop containing nucleoside triphosphate hydrolases"/>
    <property type="match status" value="1"/>
</dbReference>
<evidence type="ECO:0000256" key="7">
    <source>
        <dbReference type="ARBA" id="ARBA00022801"/>
    </source>
</evidence>
<keyword evidence="18" id="KW-1185">Reference proteome</keyword>
<evidence type="ECO:0000256" key="9">
    <source>
        <dbReference type="ARBA" id="ARBA00022840"/>
    </source>
</evidence>
<dbReference type="GO" id="GO:0015421">
    <property type="term" value="F:ABC-type oligopeptide transporter activity"/>
    <property type="evidence" value="ECO:0007669"/>
    <property type="project" value="TreeGrafter"/>
</dbReference>
<keyword evidence="12 13" id="KW-0472">Membrane</keyword>
<dbReference type="SMART" id="SM00382">
    <property type="entry name" value="AAA"/>
    <property type="match status" value="1"/>
</dbReference>
<dbReference type="Pfam" id="PF00664">
    <property type="entry name" value="ABC_membrane"/>
    <property type="match status" value="1"/>
</dbReference>
<evidence type="ECO:0000256" key="5">
    <source>
        <dbReference type="ARBA" id="ARBA00022692"/>
    </source>
</evidence>
<keyword evidence="6" id="KW-0547">Nucleotide-binding</keyword>
<evidence type="ECO:0000313" key="18">
    <source>
        <dbReference type="Proteomes" id="UP000297454"/>
    </source>
</evidence>
<evidence type="ECO:0000256" key="11">
    <source>
        <dbReference type="ARBA" id="ARBA00022989"/>
    </source>
</evidence>
<dbReference type="Gene3D" id="1.20.1560.10">
    <property type="entry name" value="ABC transporter type 1, transmembrane domain"/>
    <property type="match status" value="1"/>
</dbReference>
<organism evidence="17 18">
    <name type="scientific">Helcococcus ovis</name>
    <dbReference type="NCBI Taxonomy" id="72026"/>
    <lineage>
        <taxon>Bacteria</taxon>
        <taxon>Bacillati</taxon>
        <taxon>Bacillota</taxon>
        <taxon>Tissierellia</taxon>
        <taxon>Tissierellales</taxon>
        <taxon>Peptoniphilaceae</taxon>
        <taxon>Helcococcus</taxon>
    </lineage>
</organism>
<evidence type="ECO:0000256" key="4">
    <source>
        <dbReference type="ARBA" id="ARBA00022670"/>
    </source>
</evidence>
<evidence type="ECO:0000256" key="13">
    <source>
        <dbReference type="SAM" id="Phobius"/>
    </source>
</evidence>
<feature type="transmembrane region" description="Helical" evidence="13">
    <location>
        <begin position="276"/>
        <end position="299"/>
    </location>
</feature>